<keyword evidence="2" id="KW-0805">Transcription regulation</keyword>
<dbReference type="eggNOG" id="COG1595">
    <property type="taxonomic scope" value="Bacteria"/>
</dbReference>
<dbReference type="HOGENOM" id="CLU_047691_9_2_11"/>
<dbReference type="NCBIfam" id="TIGR02937">
    <property type="entry name" value="sigma70-ECF"/>
    <property type="match status" value="1"/>
</dbReference>
<protein>
    <submittedName>
        <fullName evidence="7">RNA polymerase, sigma-24 subunit, ECF subfamily</fullName>
    </submittedName>
</protein>
<sequence>MHPPPAVRTLRGVSDDLTDDEALWRAACAGDGEAFGQLFDRHHARVRRHAARLVPDPADVEDVAATAFLELWRLRDRVRLVRGCVLPWLLVTTTNVARNASRSTRRYRAFLARLPRPAAEPDAAQSVLDRTLDRPWSDALATLSARDRRLVALVVLDGLPLADAAAVLGLTPSAAKSRLHRARAHLRDAWVPDPTPDLQEAPR</sequence>
<dbReference type="EMBL" id="CP002665">
    <property type="protein sequence ID" value="AEI11518.1"/>
    <property type="molecule type" value="Genomic_DNA"/>
</dbReference>
<keyword evidence="8" id="KW-1185">Reference proteome</keyword>
<dbReference type="InterPro" id="IPR014284">
    <property type="entry name" value="RNA_pol_sigma-70_dom"/>
</dbReference>
<dbReference type="InterPro" id="IPR007627">
    <property type="entry name" value="RNA_pol_sigma70_r2"/>
</dbReference>
<keyword evidence="4" id="KW-0804">Transcription</keyword>
<evidence type="ECO:0000256" key="1">
    <source>
        <dbReference type="ARBA" id="ARBA00010641"/>
    </source>
</evidence>
<evidence type="ECO:0000256" key="2">
    <source>
        <dbReference type="ARBA" id="ARBA00023015"/>
    </source>
</evidence>
<evidence type="ECO:0000313" key="8">
    <source>
        <dbReference type="Proteomes" id="UP000000485"/>
    </source>
</evidence>
<dbReference type="KEGG" id="cga:Celgi_0999"/>
<dbReference type="GO" id="GO:0006352">
    <property type="term" value="P:DNA-templated transcription initiation"/>
    <property type="evidence" value="ECO:0007669"/>
    <property type="project" value="InterPro"/>
</dbReference>
<dbReference type="GO" id="GO:0003677">
    <property type="term" value="F:DNA binding"/>
    <property type="evidence" value="ECO:0007669"/>
    <property type="project" value="InterPro"/>
</dbReference>
<keyword evidence="3" id="KW-0731">Sigma factor</keyword>
<dbReference type="GO" id="GO:0016987">
    <property type="term" value="F:sigma factor activity"/>
    <property type="evidence" value="ECO:0007669"/>
    <property type="project" value="UniProtKB-KW"/>
</dbReference>
<evidence type="ECO:0000256" key="4">
    <source>
        <dbReference type="ARBA" id="ARBA00023163"/>
    </source>
</evidence>
<evidence type="ECO:0000259" key="5">
    <source>
        <dbReference type="Pfam" id="PF04542"/>
    </source>
</evidence>
<evidence type="ECO:0000256" key="3">
    <source>
        <dbReference type="ARBA" id="ARBA00023082"/>
    </source>
</evidence>
<dbReference type="Gene3D" id="1.10.10.10">
    <property type="entry name" value="Winged helix-like DNA-binding domain superfamily/Winged helix DNA-binding domain"/>
    <property type="match status" value="1"/>
</dbReference>
<dbReference type="InterPro" id="IPR039425">
    <property type="entry name" value="RNA_pol_sigma-70-like"/>
</dbReference>
<dbReference type="InterPro" id="IPR013324">
    <property type="entry name" value="RNA_pol_sigma_r3/r4-like"/>
</dbReference>
<gene>
    <name evidence="7" type="ordered locus">Celgi_0999</name>
</gene>
<dbReference type="AlphaFoldDB" id="F8A0H4"/>
<dbReference type="PANTHER" id="PTHR43133:SF25">
    <property type="entry name" value="RNA POLYMERASE SIGMA FACTOR RFAY-RELATED"/>
    <property type="match status" value="1"/>
</dbReference>
<dbReference type="SUPFAM" id="SSF88946">
    <property type="entry name" value="Sigma2 domain of RNA polymerase sigma factors"/>
    <property type="match status" value="1"/>
</dbReference>
<name>F8A0H4_CELGA</name>
<reference evidence="8" key="1">
    <citation type="submission" date="2011-04" db="EMBL/GenBank/DDBJ databases">
        <title>Complete sequence of Cellvibrio gilvus ATCC 13127.</title>
        <authorList>
            <person name="Lucas S."/>
            <person name="Han J."/>
            <person name="Lapidus A."/>
            <person name="Cheng J.-F."/>
            <person name="Goodwin L."/>
            <person name="Pitluck S."/>
            <person name="Peters L."/>
            <person name="Munk A."/>
            <person name="Detter J.C."/>
            <person name="Han C."/>
            <person name="Tapia R."/>
            <person name="Land M."/>
            <person name="Hauser L."/>
            <person name="Kyrpides N."/>
            <person name="Ivanova N."/>
            <person name="Ovchinnikova G."/>
            <person name="Pagani I."/>
            <person name="Mead D."/>
            <person name="Brumm P."/>
            <person name="Woyke T."/>
        </authorList>
    </citation>
    <scope>NUCLEOTIDE SEQUENCE [LARGE SCALE GENOMIC DNA]</scope>
    <source>
        <strain evidence="8">ATCC 13127 / NRRL B-14078</strain>
    </source>
</reference>
<dbReference type="InterPro" id="IPR013325">
    <property type="entry name" value="RNA_pol_sigma_r2"/>
</dbReference>
<dbReference type="InterPro" id="IPR013249">
    <property type="entry name" value="RNA_pol_sigma70_r4_t2"/>
</dbReference>
<proteinExistence type="inferred from homology"/>
<dbReference type="Gene3D" id="1.10.1740.10">
    <property type="match status" value="1"/>
</dbReference>
<dbReference type="Pfam" id="PF08281">
    <property type="entry name" value="Sigma70_r4_2"/>
    <property type="match status" value="1"/>
</dbReference>
<organism evidence="7 8">
    <name type="scientific">Cellulomonas gilvus (strain ATCC 13127 / NRRL B-14078)</name>
    <name type="common">Cellvibrio gilvus</name>
    <dbReference type="NCBI Taxonomy" id="593907"/>
    <lineage>
        <taxon>Bacteria</taxon>
        <taxon>Bacillati</taxon>
        <taxon>Actinomycetota</taxon>
        <taxon>Actinomycetes</taxon>
        <taxon>Micrococcales</taxon>
        <taxon>Cellulomonadaceae</taxon>
        <taxon>Cellulomonas</taxon>
    </lineage>
</organism>
<dbReference type="SUPFAM" id="SSF88659">
    <property type="entry name" value="Sigma3 and sigma4 domains of RNA polymerase sigma factors"/>
    <property type="match status" value="1"/>
</dbReference>
<dbReference type="PANTHER" id="PTHR43133">
    <property type="entry name" value="RNA POLYMERASE ECF-TYPE SIGMA FACTO"/>
    <property type="match status" value="1"/>
</dbReference>
<dbReference type="Pfam" id="PF04542">
    <property type="entry name" value="Sigma70_r2"/>
    <property type="match status" value="1"/>
</dbReference>
<dbReference type="CDD" id="cd06171">
    <property type="entry name" value="Sigma70_r4"/>
    <property type="match status" value="1"/>
</dbReference>
<evidence type="ECO:0000313" key="7">
    <source>
        <dbReference type="EMBL" id="AEI11518.1"/>
    </source>
</evidence>
<evidence type="ECO:0000259" key="6">
    <source>
        <dbReference type="Pfam" id="PF08281"/>
    </source>
</evidence>
<comment type="similarity">
    <text evidence="1">Belongs to the sigma-70 factor family. ECF subfamily.</text>
</comment>
<dbReference type="STRING" id="593907.Celgi_0999"/>
<feature type="domain" description="RNA polymerase sigma factor 70 region 4 type 2" evidence="6">
    <location>
        <begin position="138"/>
        <end position="186"/>
    </location>
</feature>
<feature type="domain" description="RNA polymerase sigma-70 region 2" evidence="5">
    <location>
        <begin position="38"/>
        <end position="106"/>
    </location>
</feature>
<dbReference type="Proteomes" id="UP000000485">
    <property type="component" value="Chromosome"/>
</dbReference>
<accession>F8A0H4</accession>
<dbReference type="InterPro" id="IPR036388">
    <property type="entry name" value="WH-like_DNA-bd_sf"/>
</dbReference>